<protein>
    <submittedName>
        <fullName evidence="1">Uncharacterized protein</fullName>
    </submittedName>
</protein>
<evidence type="ECO:0000313" key="1">
    <source>
        <dbReference type="EMBL" id="GER60816.1"/>
    </source>
</evidence>
<gene>
    <name evidence="1" type="ORF">ULMA_29240</name>
</gene>
<dbReference type="EMBL" id="BKCG01000010">
    <property type="protein sequence ID" value="GER60816.1"/>
    <property type="molecule type" value="Genomic_DNA"/>
</dbReference>
<organism evidence="1 2">
    <name type="scientific">Patiriisocius marinus</name>
    <dbReference type="NCBI Taxonomy" id="1397112"/>
    <lineage>
        <taxon>Bacteria</taxon>
        <taxon>Pseudomonadati</taxon>
        <taxon>Bacteroidota</taxon>
        <taxon>Flavobacteriia</taxon>
        <taxon>Flavobacteriales</taxon>
        <taxon>Flavobacteriaceae</taxon>
        <taxon>Patiriisocius</taxon>
    </lineage>
</organism>
<sequence>MKLNWHFSLLLGILALIGVSQIEFAIPNQELTVDFSSESVSLNETKEAISTIKAQLESIGASRINVQQQSNRLRITYYSTKDVTSIKNLFSEDQTLALLSNSLPFNSENSDSLPNDNSELFQLNFSEIHQQSDVSKDFNGQLVEVESTTIRFFNPFVYYSFNGINLEQQHKVVAIAFKINRNIALAITKVNYVIPEVRAGPLS</sequence>
<proteinExistence type="predicted"/>
<comment type="caution">
    <text evidence="1">The sequence shown here is derived from an EMBL/GenBank/DDBJ whole genome shotgun (WGS) entry which is preliminary data.</text>
</comment>
<dbReference type="RefSeq" id="WP_151675242.1">
    <property type="nucleotide sequence ID" value="NZ_BKCG01000010.1"/>
</dbReference>
<keyword evidence="2" id="KW-1185">Reference proteome</keyword>
<dbReference type="Proteomes" id="UP000326509">
    <property type="component" value="Unassembled WGS sequence"/>
</dbReference>
<dbReference type="AlphaFoldDB" id="A0A5J4J0K9"/>
<evidence type="ECO:0000313" key="2">
    <source>
        <dbReference type="Proteomes" id="UP000326509"/>
    </source>
</evidence>
<accession>A0A5J4J0K9</accession>
<dbReference type="OrthoDB" id="1144910at2"/>
<name>A0A5J4J0K9_9FLAO</name>
<reference evidence="1 2" key="1">
    <citation type="submission" date="2019-08" db="EMBL/GenBank/DDBJ databases">
        <title>Draft genome sequence of Ulvibacter marinus type strain NBRC 109484.</title>
        <authorList>
            <person name="Kawano K."/>
            <person name="Ushijima N."/>
            <person name="Kihara M."/>
            <person name="Itoh H."/>
        </authorList>
    </citation>
    <scope>NUCLEOTIDE SEQUENCE [LARGE SCALE GENOMIC DNA]</scope>
    <source>
        <strain evidence="1 2">NBRC 109484</strain>
    </source>
</reference>